<proteinExistence type="predicted"/>
<dbReference type="AlphaFoldDB" id="A0A511XHV6"/>
<comment type="caution">
    <text evidence="1">The sequence shown here is derived from an EMBL/GenBank/DDBJ whole genome shotgun (WGS) entry which is preliminary data.</text>
</comment>
<gene>
    <name evidence="1" type="ORF">AOE01nite_07330</name>
</gene>
<dbReference type="CDD" id="cd19166">
    <property type="entry name" value="HemeO-bac"/>
    <property type="match status" value="1"/>
</dbReference>
<organism evidence="1 2">
    <name type="scientific">Acetobacter oeni</name>
    <dbReference type="NCBI Taxonomy" id="304077"/>
    <lineage>
        <taxon>Bacteria</taxon>
        <taxon>Pseudomonadati</taxon>
        <taxon>Pseudomonadota</taxon>
        <taxon>Alphaproteobacteria</taxon>
        <taxon>Acetobacterales</taxon>
        <taxon>Acetobacteraceae</taxon>
        <taxon>Acetobacter</taxon>
    </lineage>
</organism>
<protein>
    <submittedName>
        <fullName evidence="1">Heme oxygenase</fullName>
    </submittedName>
</protein>
<reference evidence="1 2" key="1">
    <citation type="submission" date="2019-07" db="EMBL/GenBank/DDBJ databases">
        <title>Whole genome shotgun sequence of Acetobacter oeni NBRC 105207.</title>
        <authorList>
            <person name="Hosoyama A."/>
            <person name="Uohara A."/>
            <person name="Ohji S."/>
            <person name="Ichikawa N."/>
        </authorList>
    </citation>
    <scope>NUCLEOTIDE SEQUENCE [LARGE SCALE GENOMIC DNA]</scope>
    <source>
        <strain evidence="1 2">NBRC 105207</strain>
    </source>
</reference>
<evidence type="ECO:0000313" key="2">
    <source>
        <dbReference type="Proteomes" id="UP000321746"/>
    </source>
</evidence>
<keyword evidence="2" id="KW-1185">Reference proteome</keyword>
<dbReference type="SUPFAM" id="SSF48613">
    <property type="entry name" value="Heme oxygenase-like"/>
    <property type="match status" value="1"/>
</dbReference>
<name>A0A511XHV6_9PROT</name>
<dbReference type="Proteomes" id="UP000321746">
    <property type="component" value="Unassembled WGS sequence"/>
</dbReference>
<evidence type="ECO:0000313" key="1">
    <source>
        <dbReference type="EMBL" id="GEN62509.1"/>
    </source>
</evidence>
<dbReference type="Gene3D" id="1.20.910.10">
    <property type="entry name" value="Heme oxygenase-like"/>
    <property type="match status" value="1"/>
</dbReference>
<sequence>MRGGMTGESRRLTLRMLTRDDHERLDHLIGPLDSLTGYRRYLSGISAFRVAAERAVGAAEWPAFLRGWQPAEVSPQMAADLADLGERMAPCPVMPVPGGPAGLAGLLYVLEGSALGARVLVRRAGVLGLSGTFGARHLAAQIAAPGTWRTFTERLDEPAEFDVDSAGQAAREAFRLAFIAMSGAGHEAG</sequence>
<dbReference type="InterPro" id="IPR016084">
    <property type="entry name" value="Haem_Oase-like_multi-hlx"/>
</dbReference>
<accession>A0A511XHV6</accession>
<dbReference type="EMBL" id="BJYG01000006">
    <property type="protein sequence ID" value="GEN62509.1"/>
    <property type="molecule type" value="Genomic_DNA"/>
</dbReference>